<comment type="catalytic activity">
    <reaction evidence="4">
        <text>a long-chain fatty acyl-CoA + 2 NADPH + 2 H(+) = a long-chain primary fatty alcohol + 2 NADP(+) + CoA</text>
        <dbReference type="Rhea" id="RHEA:52716"/>
        <dbReference type="ChEBI" id="CHEBI:15378"/>
        <dbReference type="ChEBI" id="CHEBI:57287"/>
        <dbReference type="ChEBI" id="CHEBI:57783"/>
        <dbReference type="ChEBI" id="CHEBI:58349"/>
        <dbReference type="ChEBI" id="CHEBI:77396"/>
        <dbReference type="ChEBI" id="CHEBI:83139"/>
        <dbReference type="EC" id="1.2.1.84"/>
    </reaction>
</comment>
<reference evidence="7" key="1">
    <citation type="submission" date="2021-07" db="EMBL/GenBank/DDBJ databases">
        <authorList>
            <person name="Catto M.A."/>
            <person name="Jacobson A."/>
            <person name="Kennedy G."/>
            <person name="Labadie P."/>
            <person name="Hunt B.G."/>
            <person name="Srinivasan R."/>
        </authorList>
    </citation>
    <scope>NUCLEOTIDE SEQUENCE</scope>
    <source>
        <strain evidence="7">PL_HMW_Pooled</strain>
        <tissue evidence="7">Head</tissue>
    </source>
</reference>
<evidence type="ECO:0000256" key="2">
    <source>
        <dbReference type="ARBA" id="ARBA00022516"/>
    </source>
</evidence>
<evidence type="ECO:0000313" key="8">
    <source>
        <dbReference type="Proteomes" id="UP001219518"/>
    </source>
</evidence>
<feature type="transmembrane region" description="Helical" evidence="4">
    <location>
        <begin position="515"/>
        <end position="535"/>
    </location>
</feature>
<keyword evidence="4" id="KW-0472">Membrane</keyword>
<comment type="similarity">
    <text evidence="1 4">Belongs to the fatty acyl-CoA reductase family.</text>
</comment>
<feature type="domain" description="Thioester reductase (TE)" evidence="6">
    <location>
        <begin position="49"/>
        <end position="324"/>
    </location>
</feature>
<proteinExistence type="inferred from homology"/>
<gene>
    <name evidence="7" type="ORF">KUF71_011882</name>
</gene>
<accession>A0AAE1LJV5</accession>
<dbReference type="SUPFAM" id="SSF51735">
    <property type="entry name" value="NAD(P)-binding Rossmann-fold domains"/>
    <property type="match status" value="1"/>
</dbReference>
<reference evidence="7" key="2">
    <citation type="journal article" date="2023" name="BMC Genomics">
        <title>Pest status, molecular evolution, and epigenetic factors derived from the genome assembly of Frankliniella fusca, a thysanopteran phytovirus vector.</title>
        <authorList>
            <person name="Catto M.A."/>
            <person name="Labadie P.E."/>
            <person name="Jacobson A.L."/>
            <person name="Kennedy G.G."/>
            <person name="Srinivasan R."/>
            <person name="Hunt B.G."/>
        </authorList>
    </citation>
    <scope>NUCLEOTIDE SEQUENCE</scope>
    <source>
        <strain evidence="7">PL_HMW_Pooled</strain>
    </source>
</reference>
<sequence length="536" mass="59914">MDIDMSVYHGELRARLRRAEAERAARVAAGVFDAVPRVSRALAAKDVLVTGGSGFMGRVLLEKLLRSCPDIGTVYLLLRAKKGVAPADRVADIVNVPLFDQVRREQPECLSKLVAVSGDCAELGLGLAAEDRAMLRDRVSVVFHGAASVRFDDPVQKAVLLNTRGAREVAELCAGMRQLQASALVYTSTAYTNMNQDMVEERLYPAQLDWRRVIRAAEDADTAAAMDNLGPKLLRYHPNTYTFSKALAEHIMAEAAASLNLPVVIVRPTVVIGAAKEPLVGWLDNLNSPATLWAAVAMGVIRVSRLFSTDAVTDYLPVDIVTKATIMAAWSTATDQWRSKGEDAEKGLNLPVVNVAISDVHAVPGWVCYEIYHKSVRLRAPAPRAIRYPVFLDVADNWLLYTAMHLVYHVMFGAVMDGLLRLTKQKPRLMKVYRKLELVNVALKPLVGRKTYAFDTSRFWKLQGLMHPDDIQDFDLDLDSLDPRIDGSNQLEGIYKYALKENFDRQKALQHNNRLFWIEIGFYMFVIALFIFWYAF</sequence>
<dbReference type="InterPro" id="IPR036291">
    <property type="entry name" value="NAD(P)-bd_dom_sf"/>
</dbReference>
<dbReference type="EC" id="1.2.1.84" evidence="4"/>
<dbReference type="EMBL" id="JAHWGI010001090">
    <property type="protein sequence ID" value="KAK3922413.1"/>
    <property type="molecule type" value="Genomic_DNA"/>
</dbReference>
<dbReference type="GO" id="GO:0080019">
    <property type="term" value="F:alcohol-forming very long-chain fatty acyl-CoA reductase activity"/>
    <property type="evidence" value="ECO:0007669"/>
    <property type="project" value="InterPro"/>
</dbReference>
<dbReference type="PANTHER" id="PTHR11011:SF24">
    <property type="entry name" value="FATTY ACYL-COA REDUCTASE"/>
    <property type="match status" value="1"/>
</dbReference>
<evidence type="ECO:0000256" key="1">
    <source>
        <dbReference type="ARBA" id="ARBA00005928"/>
    </source>
</evidence>
<name>A0AAE1LJV5_9NEOP</name>
<keyword evidence="4" id="KW-0521">NADP</keyword>
<dbReference type="Pfam" id="PF07993">
    <property type="entry name" value="NAD_binding_4"/>
    <property type="match status" value="1"/>
</dbReference>
<evidence type="ECO:0000259" key="6">
    <source>
        <dbReference type="Pfam" id="PF07993"/>
    </source>
</evidence>
<dbReference type="Proteomes" id="UP001219518">
    <property type="component" value="Unassembled WGS sequence"/>
</dbReference>
<keyword evidence="8" id="KW-1185">Reference proteome</keyword>
<dbReference type="GO" id="GO:0035336">
    <property type="term" value="P:long-chain fatty-acyl-CoA metabolic process"/>
    <property type="evidence" value="ECO:0007669"/>
    <property type="project" value="TreeGrafter"/>
</dbReference>
<comment type="function">
    <text evidence="4">Catalyzes the reduction of fatty acyl-CoA to fatty alcohols.</text>
</comment>
<dbReference type="Pfam" id="PF03015">
    <property type="entry name" value="Sterile"/>
    <property type="match status" value="1"/>
</dbReference>
<keyword evidence="4" id="KW-0812">Transmembrane</keyword>
<keyword evidence="4" id="KW-0560">Oxidoreductase</keyword>
<organism evidence="7 8">
    <name type="scientific">Frankliniella fusca</name>
    <dbReference type="NCBI Taxonomy" id="407009"/>
    <lineage>
        <taxon>Eukaryota</taxon>
        <taxon>Metazoa</taxon>
        <taxon>Ecdysozoa</taxon>
        <taxon>Arthropoda</taxon>
        <taxon>Hexapoda</taxon>
        <taxon>Insecta</taxon>
        <taxon>Pterygota</taxon>
        <taxon>Neoptera</taxon>
        <taxon>Paraneoptera</taxon>
        <taxon>Thysanoptera</taxon>
        <taxon>Terebrantia</taxon>
        <taxon>Thripoidea</taxon>
        <taxon>Thripidae</taxon>
        <taxon>Frankliniella</taxon>
    </lineage>
</organism>
<dbReference type="GO" id="GO:0102965">
    <property type="term" value="F:alcohol-forming long-chain fatty acyl-CoA reductase activity"/>
    <property type="evidence" value="ECO:0007669"/>
    <property type="project" value="UniProtKB-EC"/>
</dbReference>
<dbReference type="PANTHER" id="PTHR11011">
    <property type="entry name" value="MALE STERILITY PROTEIN 2-RELATED"/>
    <property type="match status" value="1"/>
</dbReference>
<keyword evidence="3 4" id="KW-0443">Lipid metabolism</keyword>
<dbReference type="AlphaFoldDB" id="A0AAE1LJV5"/>
<keyword evidence="2 4" id="KW-0444">Lipid biosynthesis</keyword>
<feature type="domain" description="Fatty acyl-CoA reductase C-terminal" evidence="5">
    <location>
        <begin position="408"/>
        <end position="501"/>
    </location>
</feature>
<dbReference type="InterPro" id="IPR026055">
    <property type="entry name" value="FAR"/>
</dbReference>
<evidence type="ECO:0000256" key="4">
    <source>
        <dbReference type="RuleBase" id="RU363097"/>
    </source>
</evidence>
<dbReference type="CDD" id="cd05236">
    <property type="entry name" value="FAR-N_SDR_e"/>
    <property type="match status" value="1"/>
</dbReference>
<dbReference type="Gene3D" id="3.40.50.720">
    <property type="entry name" value="NAD(P)-binding Rossmann-like Domain"/>
    <property type="match status" value="1"/>
</dbReference>
<evidence type="ECO:0000313" key="7">
    <source>
        <dbReference type="EMBL" id="KAK3922413.1"/>
    </source>
</evidence>
<protein>
    <recommendedName>
        <fullName evidence="4">Fatty acyl-CoA reductase</fullName>
        <ecNumber evidence="4">1.2.1.84</ecNumber>
    </recommendedName>
</protein>
<evidence type="ECO:0000256" key="3">
    <source>
        <dbReference type="ARBA" id="ARBA00023098"/>
    </source>
</evidence>
<dbReference type="GO" id="GO:0005777">
    <property type="term" value="C:peroxisome"/>
    <property type="evidence" value="ECO:0007669"/>
    <property type="project" value="TreeGrafter"/>
</dbReference>
<dbReference type="InterPro" id="IPR033640">
    <property type="entry name" value="FAR_C"/>
</dbReference>
<comment type="caution">
    <text evidence="7">The sequence shown here is derived from an EMBL/GenBank/DDBJ whole genome shotgun (WGS) entry which is preliminary data.</text>
</comment>
<evidence type="ECO:0000259" key="5">
    <source>
        <dbReference type="Pfam" id="PF03015"/>
    </source>
</evidence>
<feature type="transmembrane region" description="Helical" evidence="4">
    <location>
        <begin position="398"/>
        <end position="420"/>
    </location>
</feature>
<dbReference type="InterPro" id="IPR013120">
    <property type="entry name" value="FAR_NAD-bd"/>
</dbReference>
<keyword evidence="4" id="KW-1133">Transmembrane helix</keyword>